<evidence type="ECO:0000313" key="2">
    <source>
        <dbReference type="EMBL" id="TDU62527.1"/>
    </source>
</evidence>
<feature type="signal peptide" evidence="1">
    <location>
        <begin position="1"/>
        <end position="19"/>
    </location>
</feature>
<sequence length="120" mass="12900">MKKLILTLAGSLLALTATLADEKTTTTTTTTSDGVTTQETQTVTSTGVLTEYAPGSTFIVKETSGPVTYSYGNKVVYTTRSGRILTEDDVKARIRVGVPVNVHYANQGETRVINRVIIDD</sequence>
<accession>A0A4R7RK20</accession>
<gene>
    <name evidence="2" type="ORF">EI77_04628</name>
</gene>
<evidence type="ECO:0000313" key="3">
    <source>
        <dbReference type="Proteomes" id="UP000295662"/>
    </source>
</evidence>
<comment type="caution">
    <text evidence="2">The sequence shown here is derived from an EMBL/GenBank/DDBJ whole genome shotgun (WGS) entry which is preliminary data.</text>
</comment>
<dbReference type="OrthoDB" id="199900at2"/>
<protein>
    <recommendedName>
        <fullName evidence="4">DUF5666 domain-containing protein</fullName>
    </recommendedName>
</protein>
<name>A0A4R7RK20_9BACT</name>
<dbReference type="AlphaFoldDB" id="A0A4R7RK20"/>
<dbReference type="RefSeq" id="WP_133797575.1">
    <property type="nucleotide sequence ID" value="NZ_SOCA01000019.1"/>
</dbReference>
<organism evidence="2 3">
    <name type="scientific">Prosthecobacter fusiformis</name>
    <dbReference type="NCBI Taxonomy" id="48464"/>
    <lineage>
        <taxon>Bacteria</taxon>
        <taxon>Pseudomonadati</taxon>
        <taxon>Verrucomicrobiota</taxon>
        <taxon>Verrucomicrobiia</taxon>
        <taxon>Verrucomicrobiales</taxon>
        <taxon>Verrucomicrobiaceae</taxon>
        <taxon>Prosthecobacter</taxon>
    </lineage>
</organism>
<dbReference type="Proteomes" id="UP000295662">
    <property type="component" value="Unassembled WGS sequence"/>
</dbReference>
<evidence type="ECO:0008006" key="4">
    <source>
        <dbReference type="Google" id="ProtNLM"/>
    </source>
</evidence>
<evidence type="ECO:0000256" key="1">
    <source>
        <dbReference type="SAM" id="SignalP"/>
    </source>
</evidence>
<reference evidence="2 3" key="1">
    <citation type="submission" date="2019-03" db="EMBL/GenBank/DDBJ databases">
        <title>Genomic Encyclopedia of Archaeal and Bacterial Type Strains, Phase II (KMG-II): from individual species to whole genera.</title>
        <authorList>
            <person name="Goeker M."/>
        </authorList>
    </citation>
    <scope>NUCLEOTIDE SEQUENCE [LARGE SCALE GENOMIC DNA]</scope>
    <source>
        <strain evidence="2 3">ATCC 25309</strain>
    </source>
</reference>
<proteinExistence type="predicted"/>
<dbReference type="EMBL" id="SOCA01000019">
    <property type="protein sequence ID" value="TDU62527.1"/>
    <property type="molecule type" value="Genomic_DNA"/>
</dbReference>
<keyword evidence="3" id="KW-1185">Reference proteome</keyword>
<feature type="chain" id="PRO_5020400704" description="DUF5666 domain-containing protein" evidence="1">
    <location>
        <begin position="20"/>
        <end position="120"/>
    </location>
</feature>
<keyword evidence="1" id="KW-0732">Signal</keyword>